<evidence type="ECO:0000256" key="2">
    <source>
        <dbReference type="ARBA" id="ARBA00022737"/>
    </source>
</evidence>
<dbReference type="InterPro" id="IPR020472">
    <property type="entry name" value="WD40_PAC1"/>
</dbReference>
<feature type="repeat" description="WD" evidence="3">
    <location>
        <begin position="87"/>
        <end position="113"/>
    </location>
</feature>
<dbReference type="Proteomes" id="UP000023152">
    <property type="component" value="Unassembled WGS sequence"/>
</dbReference>
<dbReference type="InterPro" id="IPR019775">
    <property type="entry name" value="WD40_repeat_CS"/>
</dbReference>
<feature type="repeat" description="WD" evidence="3">
    <location>
        <begin position="114"/>
        <end position="157"/>
    </location>
</feature>
<dbReference type="InterPro" id="IPR036322">
    <property type="entry name" value="WD40_repeat_dom_sf"/>
</dbReference>
<dbReference type="PANTHER" id="PTHR44129">
    <property type="entry name" value="WD REPEAT-CONTAINING PROTEIN POP1"/>
    <property type="match status" value="1"/>
</dbReference>
<dbReference type="Gene3D" id="2.130.10.10">
    <property type="entry name" value="YVTN repeat-like/Quinoprotein amine dehydrogenase"/>
    <property type="match status" value="1"/>
</dbReference>
<dbReference type="EMBL" id="ASPP01044306">
    <property type="protein sequence ID" value="ETN99318.1"/>
    <property type="molecule type" value="Genomic_DNA"/>
</dbReference>
<dbReference type="InterPro" id="IPR015943">
    <property type="entry name" value="WD40/YVTN_repeat-like_dom_sf"/>
</dbReference>
<dbReference type="SMART" id="SM00320">
    <property type="entry name" value="WD40"/>
    <property type="match status" value="3"/>
</dbReference>
<dbReference type="InterPro" id="IPR001680">
    <property type="entry name" value="WD40_rpt"/>
</dbReference>
<dbReference type="PROSITE" id="PS00678">
    <property type="entry name" value="WD_REPEATS_1"/>
    <property type="match status" value="2"/>
</dbReference>
<evidence type="ECO:0000256" key="3">
    <source>
        <dbReference type="PROSITE-ProRule" id="PRU00221"/>
    </source>
</evidence>
<protein>
    <submittedName>
        <fullName evidence="4">NACHT and WD40 domain protein</fullName>
    </submittedName>
</protein>
<gene>
    <name evidence="4" type="ORF">RFI_38165</name>
</gene>
<proteinExistence type="predicted"/>
<keyword evidence="1 3" id="KW-0853">WD repeat</keyword>
<evidence type="ECO:0000313" key="4">
    <source>
        <dbReference type="EMBL" id="ETN99318.1"/>
    </source>
</evidence>
<sequence>RGISQFVFGISKIINNFKYLMDILMAFTVLNFYHSMVVDICVLDLMTKQFVYGMLKHPKHYIFSMDMKNVNNNNDNKSNTIGVVGGNGYTICSGSWDNTIRVWDIEITKQLLVFQRHKYWIRIVKYGLNELINTILSGPRDKSVRLWDIRSGQQIQIFNGHTDCVTCVEYSPWDNTISFWDVQLNKKELYVINGDNREDCLNLHH</sequence>
<dbReference type="PRINTS" id="PR00320">
    <property type="entry name" value="GPROTEINBRPT"/>
</dbReference>
<dbReference type="Pfam" id="PF00400">
    <property type="entry name" value="WD40"/>
    <property type="match status" value="2"/>
</dbReference>
<dbReference type="InterPro" id="IPR050349">
    <property type="entry name" value="WD_LIS1/nudF_dynein_reg"/>
</dbReference>
<evidence type="ECO:0000313" key="5">
    <source>
        <dbReference type="Proteomes" id="UP000023152"/>
    </source>
</evidence>
<keyword evidence="5" id="KW-1185">Reference proteome</keyword>
<dbReference type="AlphaFoldDB" id="X6LCP8"/>
<dbReference type="PROSITE" id="PS50082">
    <property type="entry name" value="WD_REPEATS_2"/>
    <property type="match status" value="2"/>
</dbReference>
<dbReference type="SUPFAM" id="SSF50978">
    <property type="entry name" value="WD40 repeat-like"/>
    <property type="match status" value="1"/>
</dbReference>
<comment type="caution">
    <text evidence="4">The sequence shown here is derived from an EMBL/GenBank/DDBJ whole genome shotgun (WGS) entry which is preliminary data.</text>
</comment>
<keyword evidence="2" id="KW-0677">Repeat</keyword>
<accession>X6LCP8</accession>
<name>X6LCP8_RETFI</name>
<reference evidence="4 5" key="1">
    <citation type="journal article" date="2013" name="Curr. Biol.">
        <title>The Genome of the Foraminiferan Reticulomyxa filosa.</title>
        <authorList>
            <person name="Glockner G."/>
            <person name="Hulsmann N."/>
            <person name="Schleicher M."/>
            <person name="Noegel A.A."/>
            <person name="Eichinger L."/>
            <person name="Gallinger C."/>
            <person name="Pawlowski J."/>
            <person name="Sierra R."/>
            <person name="Euteneuer U."/>
            <person name="Pillet L."/>
            <person name="Moustafa A."/>
            <person name="Platzer M."/>
            <person name="Groth M."/>
            <person name="Szafranski K."/>
            <person name="Schliwa M."/>
        </authorList>
    </citation>
    <scope>NUCLEOTIDE SEQUENCE [LARGE SCALE GENOMIC DNA]</scope>
</reference>
<evidence type="ECO:0000256" key="1">
    <source>
        <dbReference type="ARBA" id="ARBA00022574"/>
    </source>
</evidence>
<organism evidence="4 5">
    <name type="scientific">Reticulomyxa filosa</name>
    <dbReference type="NCBI Taxonomy" id="46433"/>
    <lineage>
        <taxon>Eukaryota</taxon>
        <taxon>Sar</taxon>
        <taxon>Rhizaria</taxon>
        <taxon>Retaria</taxon>
        <taxon>Foraminifera</taxon>
        <taxon>Monothalamids</taxon>
        <taxon>Reticulomyxidae</taxon>
        <taxon>Reticulomyxa</taxon>
    </lineage>
</organism>
<feature type="non-terminal residue" evidence="4">
    <location>
        <position position="1"/>
    </location>
</feature>